<dbReference type="Gene3D" id="3.40.430.10">
    <property type="entry name" value="Dihydrofolate Reductase, subunit A"/>
    <property type="match status" value="1"/>
</dbReference>
<evidence type="ECO:0000259" key="1">
    <source>
        <dbReference type="Pfam" id="PF01872"/>
    </source>
</evidence>
<feature type="domain" description="Bacterial bifunctional deaminase-reductase C-terminal" evidence="1">
    <location>
        <begin position="4"/>
        <end position="173"/>
    </location>
</feature>
<dbReference type="InterPro" id="IPR050765">
    <property type="entry name" value="Riboflavin_Biosynth_HTPR"/>
</dbReference>
<dbReference type="RefSeq" id="WP_322409784.1">
    <property type="nucleotide sequence ID" value="NZ_CP139779.1"/>
</dbReference>
<dbReference type="InterPro" id="IPR024072">
    <property type="entry name" value="DHFR-like_dom_sf"/>
</dbReference>
<dbReference type="EMBL" id="CP139779">
    <property type="protein sequence ID" value="WQB69662.1"/>
    <property type="molecule type" value="Genomic_DNA"/>
</dbReference>
<reference evidence="2 3" key="1">
    <citation type="submission" date="2023-06" db="EMBL/GenBank/DDBJ databases">
        <title>Rock-solubilizing bacteria, Microbacterium invictum, promotes re-establishment of vegetation in rocky wasteland by accelerating rock bio-weathering and reshaping soil bacterial community.</title>
        <authorList>
            <person name="Liu C."/>
        </authorList>
    </citation>
    <scope>NUCLEOTIDE SEQUENCE [LARGE SCALE GENOMIC DNA]</scope>
    <source>
        <strain evidence="2 3">X-18</strain>
    </source>
</reference>
<protein>
    <submittedName>
        <fullName evidence="2">Dihydrofolate reductase family protein</fullName>
    </submittedName>
</protein>
<dbReference type="PANTHER" id="PTHR38011">
    <property type="entry name" value="DIHYDROFOLATE REDUCTASE FAMILY PROTEIN (AFU_ORTHOLOGUE AFUA_8G06820)"/>
    <property type="match status" value="1"/>
</dbReference>
<dbReference type="SUPFAM" id="SSF53597">
    <property type="entry name" value="Dihydrofolate reductase-like"/>
    <property type="match status" value="1"/>
</dbReference>
<gene>
    <name evidence="2" type="ORF">T9R20_13290</name>
</gene>
<keyword evidence="3" id="KW-1185">Reference proteome</keyword>
<dbReference type="InterPro" id="IPR002734">
    <property type="entry name" value="RibDG_C"/>
</dbReference>
<evidence type="ECO:0000313" key="2">
    <source>
        <dbReference type="EMBL" id="WQB69662.1"/>
    </source>
</evidence>
<dbReference type="Pfam" id="PF01872">
    <property type="entry name" value="RibD_C"/>
    <property type="match status" value="1"/>
</dbReference>
<dbReference type="PANTHER" id="PTHR38011:SF12">
    <property type="entry name" value="BIFUNCTIONAL DEAMINASE-REDUCTASE DOMAIN PROTEIN"/>
    <property type="match status" value="1"/>
</dbReference>
<organism evidence="2 3">
    <name type="scientific">Microbacterium invictum</name>
    <dbReference type="NCBI Taxonomy" id="515415"/>
    <lineage>
        <taxon>Bacteria</taxon>
        <taxon>Bacillati</taxon>
        <taxon>Actinomycetota</taxon>
        <taxon>Actinomycetes</taxon>
        <taxon>Micrococcales</taxon>
        <taxon>Microbacteriaceae</taxon>
        <taxon>Microbacterium</taxon>
    </lineage>
</organism>
<proteinExistence type="predicted"/>
<sequence length="196" mass="20870">MSVVFIHATVTLDGFLAGPRGEVDWMFDFPSAPQDQDVVDRVCANIGAVVGGANPGRTIEDGEVPYGGMVKAPVYLMSHTPAAPVERDGITYTFVVDDLASAVETAKEAAGERWVSVLGGKVSRQCLELGLVDEIHLDVVPVLLGEGISLFGGLGRRIDLDRLETSAFASETHLRFRVQGQRNRDAASTSTSSLPA</sequence>
<name>A0ABZ0VA29_9MICO</name>
<accession>A0ABZ0VA29</accession>
<dbReference type="Proteomes" id="UP001324533">
    <property type="component" value="Chromosome"/>
</dbReference>
<evidence type="ECO:0000313" key="3">
    <source>
        <dbReference type="Proteomes" id="UP001324533"/>
    </source>
</evidence>